<proteinExistence type="predicted"/>
<dbReference type="Proteomes" id="UP001500975">
    <property type="component" value="Unassembled WGS sequence"/>
</dbReference>
<dbReference type="PROSITE" id="PS51257">
    <property type="entry name" value="PROKAR_LIPOPROTEIN"/>
    <property type="match status" value="1"/>
</dbReference>
<evidence type="ECO:0000313" key="2">
    <source>
        <dbReference type="EMBL" id="GAA4357409.1"/>
    </source>
</evidence>
<keyword evidence="3" id="KW-1185">Reference proteome</keyword>
<keyword evidence="2" id="KW-0449">Lipoprotein</keyword>
<organism evidence="2 3">
    <name type="scientific">Variovorax defluvii</name>
    <dbReference type="NCBI Taxonomy" id="913761"/>
    <lineage>
        <taxon>Bacteria</taxon>
        <taxon>Pseudomonadati</taxon>
        <taxon>Pseudomonadota</taxon>
        <taxon>Betaproteobacteria</taxon>
        <taxon>Burkholderiales</taxon>
        <taxon>Comamonadaceae</taxon>
        <taxon>Variovorax</taxon>
    </lineage>
</organism>
<protein>
    <submittedName>
        <fullName evidence="2">ChaN family lipoprotein</fullName>
    </submittedName>
</protein>
<gene>
    <name evidence="2" type="ORF">GCM10023165_51280</name>
</gene>
<comment type="caution">
    <text evidence="2">The sequence shown here is derived from an EMBL/GenBank/DDBJ whole genome shotgun (WGS) entry which is preliminary data.</text>
</comment>
<sequence>MPRRPPRLHAGLSLSLMLALLAGCAGFAPMGADTPIPRRVLSLLPADALLLGEQHDAAEHQDIERQAVETLAARGRLAALAIEMAEEGHSTVLMDPASTEAQVQEALGWNDKAWPWAAYGPAVMAAVRAGVPVLGANLPRARMRDAMADVSLDAQLGAEAHKAQQEAVRSGHCDLLPESQIRPMTRIQIARDRAMAQTILQARVPGKTVVLLSGAGHSAKGLGVPQHLPSDLAVKTVQLQAGAPSGAPREPGAFDAVWQTPALPEKDYCAALRAQAEPKR</sequence>
<dbReference type="EMBL" id="BAABGJ010000081">
    <property type="protein sequence ID" value="GAA4357409.1"/>
    <property type="molecule type" value="Genomic_DNA"/>
</dbReference>
<reference evidence="3" key="1">
    <citation type="journal article" date="2019" name="Int. J. Syst. Evol. Microbiol.">
        <title>The Global Catalogue of Microorganisms (GCM) 10K type strain sequencing project: providing services to taxonomists for standard genome sequencing and annotation.</title>
        <authorList>
            <consortium name="The Broad Institute Genomics Platform"/>
            <consortium name="The Broad Institute Genome Sequencing Center for Infectious Disease"/>
            <person name="Wu L."/>
            <person name="Ma J."/>
        </authorList>
    </citation>
    <scope>NUCLEOTIDE SEQUENCE [LARGE SCALE GENOMIC DNA]</scope>
    <source>
        <strain evidence="3">JCM 17804</strain>
    </source>
</reference>
<dbReference type="Pfam" id="PF04187">
    <property type="entry name" value="Cofac_haem_bdg"/>
    <property type="match status" value="1"/>
</dbReference>
<dbReference type="Gene3D" id="1.10.8.760">
    <property type="entry name" value="Haem-binding uptake, Tiki superfamily, ChaN, domain 2"/>
    <property type="match status" value="1"/>
</dbReference>
<dbReference type="Gene3D" id="3.40.50.11550">
    <property type="match status" value="1"/>
</dbReference>
<feature type="domain" description="Haem-binding uptake Tiki superfamily ChaN" evidence="1">
    <location>
        <begin position="43"/>
        <end position="228"/>
    </location>
</feature>
<dbReference type="RefSeq" id="WP_345541559.1">
    <property type="nucleotide sequence ID" value="NZ_BAABGJ010000081.1"/>
</dbReference>
<accession>A0ABP8IF20</accession>
<dbReference type="PIRSF" id="PIRSF020419">
    <property type="entry name" value="Fe_uptake_reg_CjrA_prd"/>
    <property type="match status" value="1"/>
</dbReference>
<dbReference type="InterPro" id="IPR007314">
    <property type="entry name" value="Cofac_haem-bd_dom"/>
</dbReference>
<name>A0ABP8IF20_9BURK</name>
<dbReference type="CDD" id="cd14727">
    <property type="entry name" value="ChanN-like"/>
    <property type="match status" value="1"/>
</dbReference>
<evidence type="ECO:0000313" key="3">
    <source>
        <dbReference type="Proteomes" id="UP001500975"/>
    </source>
</evidence>
<dbReference type="InterPro" id="IPR016773">
    <property type="entry name" value="Fe3_uptake_reg_CjrA_prd"/>
</dbReference>
<dbReference type="SUPFAM" id="SSF159501">
    <property type="entry name" value="EreA/ChaN-like"/>
    <property type="match status" value="1"/>
</dbReference>
<evidence type="ECO:0000259" key="1">
    <source>
        <dbReference type="Pfam" id="PF04187"/>
    </source>
</evidence>